<feature type="transmembrane region" description="Helical" evidence="7">
    <location>
        <begin position="147"/>
        <end position="164"/>
    </location>
</feature>
<evidence type="ECO:0000256" key="1">
    <source>
        <dbReference type="ARBA" id="ARBA00004651"/>
    </source>
</evidence>
<evidence type="ECO:0000256" key="3">
    <source>
        <dbReference type="ARBA" id="ARBA00022475"/>
    </source>
</evidence>
<dbReference type="EMBL" id="DF977002">
    <property type="protein sequence ID" value="GAQ25742.1"/>
    <property type="molecule type" value="Genomic_DNA"/>
</dbReference>
<proteinExistence type="inferred from homology"/>
<comment type="similarity">
    <text evidence="2">Belongs to the UPF0718 family.</text>
</comment>
<dbReference type="OrthoDB" id="5465282at2"/>
<comment type="subcellular location">
    <subcellularLocation>
        <location evidence="1">Cell membrane</location>
        <topology evidence="1">Multi-pass membrane protein</topology>
    </subcellularLocation>
</comment>
<evidence type="ECO:0000256" key="2">
    <source>
        <dbReference type="ARBA" id="ARBA00006386"/>
    </source>
</evidence>
<dbReference type="AlphaFoldDB" id="A0A0U9HG44"/>
<keyword evidence="9" id="KW-1185">Reference proteome</keyword>
<evidence type="ECO:0000256" key="6">
    <source>
        <dbReference type="ARBA" id="ARBA00023136"/>
    </source>
</evidence>
<evidence type="ECO:0000313" key="9">
    <source>
        <dbReference type="Proteomes" id="UP000062160"/>
    </source>
</evidence>
<protein>
    <submittedName>
        <fullName evidence="8">Permease</fullName>
    </submittedName>
</protein>
<evidence type="ECO:0000256" key="7">
    <source>
        <dbReference type="SAM" id="Phobius"/>
    </source>
</evidence>
<accession>A0A0U9HG44</accession>
<keyword evidence="5 7" id="KW-1133">Transmembrane helix</keyword>
<name>A0A0U9HG44_9FIRM</name>
<dbReference type="RefSeq" id="WP_059033196.1">
    <property type="nucleotide sequence ID" value="NZ_BSDN01000012.1"/>
</dbReference>
<gene>
    <name evidence="8" type="ORF">TSYNT_8279</name>
</gene>
<dbReference type="Proteomes" id="UP000062160">
    <property type="component" value="Unassembled WGS sequence"/>
</dbReference>
<keyword evidence="4 7" id="KW-0812">Transmembrane</keyword>
<evidence type="ECO:0000256" key="4">
    <source>
        <dbReference type="ARBA" id="ARBA00022692"/>
    </source>
</evidence>
<dbReference type="Pfam" id="PF03773">
    <property type="entry name" value="ArsP_1"/>
    <property type="match status" value="1"/>
</dbReference>
<keyword evidence="6 7" id="KW-0472">Membrane</keyword>
<dbReference type="InterPro" id="IPR005524">
    <property type="entry name" value="DUF318"/>
</dbReference>
<feature type="transmembrane region" description="Helical" evidence="7">
    <location>
        <begin position="97"/>
        <end position="126"/>
    </location>
</feature>
<keyword evidence="3" id="KW-1003">Cell membrane</keyword>
<dbReference type="GO" id="GO:0005886">
    <property type="term" value="C:plasma membrane"/>
    <property type="evidence" value="ECO:0007669"/>
    <property type="project" value="UniProtKB-SubCell"/>
</dbReference>
<organism evidence="8">
    <name type="scientific">Tepidanaerobacter syntrophicus</name>
    <dbReference type="NCBI Taxonomy" id="224999"/>
    <lineage>
        <taxon>Bacteria</taxon>
        <taxon>Bacillati</taxon>
        <taxon>Bacillota</taxon>
        <taxon>Clostridia</taxon>
        <taxon>Thermosediminibacterales</taxon>
        <taxon>Tepidanaerobacteraceae</taxon>
        <taxon>Tepidanaerobacter</taxon>
    </lineage>
</organism>
<reference evidence="8" key="1">
    <citation type="journal article" date="2016" name="Genome Announc.">
        <title>Draft Genome Sequence of the Syntrophic Lactate-Degrading Bacterium Tepidanaerobacter syntrophicus JLT.</title>
        <authorList>
            <person name="Matsuura N."/>
            <person name="Ohashi A."/>
            <person name="Tourlousse D.M."/>
            <person name="Sekiguchi Y."/>
        </authorList>
    </citation>
    <scope>NUCLEOTIDE SEQUENCE [LARGE SCALE GENOMIC DNA]</scope>
    <source>
        <strain evidence="8">JL</strain>
    </source>
</reference>
<sequence length="172" mass="18177">MLSKIFDSTTLGFMAAAITLFIIVLIKDASLAVSASKDGLTLFVRYAVLIISSMLIAAYIQALIPKDLITSYLGGASGFKGIFLGSLIGGLTPGSPYAALPFFAGIMRMGASVPATVAMVCAWGLWSIGRIPLEAAVMGAKFTMIQVISSFILPILAGLVAWFLETIPWFMT</sequence>
<evidence type="ECO:0000256" key="5">
    <source>
        <dbReference type="ARBA" id="ARBA00022989"/>
    </source>
</evidence>
<dbReference type="STRING" id="224999.GCA_001485475_01778"/>
<feature type="transmembrane region" description="Helical" evidence="7">
    <location>
        <begin position="44"/>
        <end position="64"/>
    </location>
</feature>
<evidence type="ECO:0000313" key="8">
    <source>
        <dbReference type="EMBL" id="GAQ25742.1"/>
    </source>
</evidence>